<gene>
    <name evidence="1" type="ORF">L195_g030560</name>
</gene>
<dbReference type="AlphaFoldDB" id="A0A2K3L7W3"/>
<proteinExistence type="predicted"/>
<name>A0A2K3L7W3_TRIPR</name>
<organism evidence="1 2">
    <name type="scientific">Trifolium pratense</name>
    <name type="common">Red clover</name>
    <dbReference type="NCBI Taxonomy" id="57577"/>
    <lineage>
        <taxon>Eukaryota</taxon>
        <taxon>Viridiplantae</taxon>
        <taxon>Streptophyta</taxon>
        <taxon>Embryophyta</taxon>
        <taxon>Tracheophyta</taxon>
        <taxon>Spermatophyta</taxon>
        <taxon>Magnoliopsida</taxon>
        <taxon>eudicotyledons</taxon>
        <taxon>Gunneridae</taxon>
        <taxon>Pentapetalae</taxon>
        <taxon>rosids</taxon>
        <taxon>fabids</taxon>
        <taxon>Fabales</taxon>
        <taxon>Fabaceae</taxon>
        <taxon>Papilionoideae</taxon>
        <taxon>50 kb inversion clade</taxon>
        <taxon>NPAAA clade</taxon>
        <taxon>Hologalegina</taxon>
        <taxon>IRL clade</taxon>
        <taxon>Trifolieae</taxon>
        <taxon>Trifolium</taxon>
    </lineage>
</organism>
<dbReference type="Proteomes" id="UP000236291">
    <property type="component" value="Unassembled WGS sequence"/>
</dbReference>
<evidence type="ECO:0000313" key="2">
    <source>
        <dbReference type="Proteomes" id="UP000236291"/>
    </source>
</evidence>
<reference evidence="1 2" key="2">
    <citation type="journal article" date="2017" name="Front. Plant Sci.">
        <title>Gene Classification and Mining of Molecular Markers Useful in Red Clover (Trifolium pratense) Breeding.</title>
        <authorList>
            <person name="Istvanek J."/>
            <person name="Dluhosova J."/>
            <person name="Dluhos P."/>
            <person name="Patkova L."/>
            <person name="Nedelnik J."/>
            <person name="Repkova J."/>
        </authorList>
    </citation>
    <scope>NUCLEOTIDE SEQUENCE [LARGE SCALE GENOMIC DNA]</scope>
    <source>
        <strain evidence="2">cv. Tatra</strain>
        <tissue evidence="1">Young leaves</tissue>
    </source>
</reference>
<protein>
    <submittedName>
        <fullName evidence="1">Uncharacterized protein</fullName>
    </submittedName>
</protein>
<reference evidence="1 2" key="1">
    <citation type="journal article" date="2014" name="Am. J. Bot.">
        <title>Genome assembly and annotation for red clover (Trifolium pratense; Fabaceae).</title>
        <authorList>
            <person name="Istvanek J."/>
            <person name="Jaros M."/>
            <person name="Krenek A."/>
            <person name="Repkova J."/>
        </authorList>
    </citation>
    <scope>NUCLEOTIDE SEQUENCE [LARGE SCALE GENOMIC DNA]</scope>
    <source>
        <strain evidence="2">cv. Tatra</strain>
        <tissue evidence="1">Young leaves</tissue>
    </source>
</reference>
<sequence>RTVANHNILSRHHTVANHSITNTNKRPIWKICELATNPICGFPPKCRRERIISADTKLVVRRQISSHHPQSEERNNKVKVVVLYVERGGEVEVL</sequence>
<accession>A0A2K3L7W3</accession>
<comment type="caution">
    <text evidence="1">The sequence shown here is derived from an EMBL/GenBank/DDBJ whole genome shotgun (WGS) entry which is preliminary data.</text>
</comment>
<feature type="non-terminal residue" evidence="1">
    <location>
        <position position="1"/>
    </location>
</feature>
<evidence type="ECO:0000313" key="1">
    <source>
        <dbReference type="EMBL" id="PNX74635.1"/>
    </source>
</evidence>
<dbReference type="EMBL" id="ASHM01027812">
    <property type="protein sequence ID" value="PNX74635.1"/>
    <property type="molecule type" value="Genomic_DNA"/>
</dbReference>